<dbReference type="PANTHER" id="PTHR43135:SF3">
    <property type="entry name" value="ALPHA-D-RIBOSE 1-METHYLPHOSPHONATE 5-TRIPHOSPHATE DIPHOSPHATASE"/>
    <property type="match status" value="1"/>
</dbReference>
<feature type="domain" description="Amidohydrolase-related" evidence="2">
    <location>
        <begin position="357"/>
        <end position="412"/>
    </location>
</feature>
<feature type="chain" id="PRO_5047181283" evidence="1">
    <location>
        <begin position="20"/>
        <end position="1024"/>
    </location>
</feature>
<dbReference type="SUPFAM" id="SSF51338">
    <property type="entry name" value="Composite domain of metallo-dependent hydrolases"/>
    <property type="match status" value="2"/>
</dbReference>
<name>A0ABU7RIX8_9BACT</name>
<evidence type="ECO:0000313" key="4">
    <source>
        <dbReference type="Proteomes" id="UP001357452"/>
    </source>
</evidence>
<dbReference type="RefSeq" id="WP_330975365.1">
    <property type="nucleotide sequence ID" value="NZ_JAZGLY010000007.1"/>
</dbReference>
<evidence type="ECO:0000259" key="2">
    <source>
        <dbReference type="Pfam" id="PF01979"/>
    </source>
</evidence>
<gene>
    <name evidence="3" type="ORF">V2H41_11815</name>
</gene>
<feature type="domain" description="Amidohydrolase-related" evidence="2">
    <location>
        <begin position="632"/>
        <end position="943"/>
    </location>
</feature>
<dbReference type="Gene3D" id="3.20.20.140">
    <property type="entry name" value="Metal-dependent hydrolases"/>
    <property type="match status" value="2"/>
</dbReference>
<comment type="caution">
    <text evidence="3">The sequence shown here is derived from an EMBL/GenBank/DDBJ whole genome shotgun (WGS) entry which is preliminary data.</text>
</comment>
<keyword evidence="1" id="KW-0732">Signal</keyword>
<dbReference type="Gene3D" id="2.30.40.10">
    <property type="entry name" value="Urease, subunit C, domain 1"/>
    <property type="match status" value="1"/>
</dbReference>
<evidence type="ECO:0000313" key="3">
    <source>
        <dbReference type="EMBL" id="MEE6187960.1"/>
    </source>
</evidence>
<accession>A0ABU7RIX8</accession>
<feature type="signal peptide" evidence="1">
    <location>
        <begin position="1"/>
        <end position="19"/>
    </location>
</feature>
<dbReference type="CDD" id="cd01309">
    <property type="entry name" value="Met_dep_hydrolase_C"/>
    <property type="match status" value="1"/>
</dbReference>
<evidence type="ECO:0000256" key="1">
    <source>
        <dbReference type="SAM" id="SignalP"/>
    </source>
</evidence>
<sequence>MKKHILLTTFVTVVFQAIAQITYPVNGVADPRTGAYAFINASIVKDANTVIANGTLIIKDGKITAVGKASVPEGYVVIDCKGKFIYPSFIDIFSDYGIPIPQRTGGQTSFFGPQQLTTNTKGPFAWNQAIKSEVNGYQLFATDATKAATLRAQGFGTVVTHQKDGIARGTGTAVLLSDDKENLNIIKDKAAAYYSFSKGTSTQTYPTSIMGAVALLRQTFIDVDWYIQNRPLKEGINKSLEAWYENRSLPQIFETNDKWSGIRADRIGDEFGVQFIIKGGGDEYQRIKEIAATKAPYILPLNYPEAMNVEDPMDARYVSLTDLAHWELAPGNAAAFEKEKIPFAFTLADLKDPSAFWPALRKAIDYGLSPKAAFEALTITPARLLNLEHEVGTLDVGKWANFLITTGDLFTDKAVILENWVKGQRYPVDAKSGLEQPGQYKLAISGPSGITEYTLQVKSSNEASVVGLDTLSVKFRIDGKQVSLQLAPKTALRPVKSDSKDSSSASQTSRLLYILSGVDYGDSWQGVGMDNNGTTVNWTASLIKQEDAKRNNMPTAKALPQSKILYPFSPYGNEQLPVQQDILIKNATVWTNEKDGRLEHTDVLLKGGKIAQIGKELNAPGARIIDGTGKHLTPGIIDEHSHIACFSINEGAQSVTSEVRIGDNLNPDDINIYRQLSGGVTTSHILHGSANTIGGQTQLIKLRWGKDDAGLKFEGADPFIKFALGENVKRTAQTQGNIRFPDTRMGVQAVIADAFQRAKDYEQKLKAGDKTVRRDLELDALVEILNNKRFITCHSYVASEILGLITMAEKYGFRVNTFTHVLEGYKVADVLKKHGANTSTFSDWWAYKMEVQDAIAYNAAILYKMGLNVCINSDDAEMGRRLNQEAAKTVKYGGVPEEEALKMVTLNPAKALHIDHRVGSIKVGKDADVVLWSDHPLSIYAKALYTIVDGVVYFDWEQDLRKRKQIAKERKRLLQRMLTEARSGTSVSPARPTPQLLLHCEDYEQVDGHYISAYDELHEEKAAF</sequence>
<reference evidence="3 4" key="1">
    <citation type="submission" date="2024-01" db="EMBL/GenBank/DDBJ databases">
        <title>Niabella digestum sp. nov., isolated from waste digestion system.</title>
        <authorList>
            <person name="Zhang L."/>
        </authorList>
    </citation>
    <scope>NUCLEOTIDE SEQUENCE [LARGE SCALE GENOMIC DNA]</scope>
    <source>
        <strain evidence="3 4">A18</strain>
    </source>
</reference>
<dbReference type="EMBL" id="JAZGLY010000007">
    <property type="protein sequence ID" value="MEE6187960.1"/>
    <property type="molecule type" value="Genomic_DNA"/>
</dbReference>
<dbReference type="InterPro" id="IPR032466">
    <property type="entry name" value="Metal_Hydrolase"/>
</dbReference>
<dbReference type="SUPFAM" id="SSF51556">
    <property type="entry name" value="Metallo-dependent hydrolases"/>
    <property type="match status" value="1"/>
</dbReference>
<dbReference type="InterPro" id="IPR011059">
    <property type="entry name" value="Metal-dep_hydrolase_composite"/>
</dbReference>
<dbReference type="PANTHER" id="PTHR43135">
    <property type="entry name" value="ALPHA-D-RIBOSE 1-METHYLPHOSPHONATE 5-TRIPHOSPHATE DIPHOSPHATASE"/>
    <property type="match status" value="1"/>
</dbReference>
<proteinExistence type="predicted"/>
<organism evidence="3 4">
    <name type="scientific">Niabella digestorum</name>
    <dbReference type="NCBI Taxonomy" id="3117701"/>
    <lineage>
        <taxon>Bacteria</taxon>
        <taxon>Pseudomonadati</taxon>
        <taxon>Bacteroidota</taxon>
        <taxon>Chitinophagia</taxon>
        <taxon>Chitinophagales</taxon>
        <taxon>Chitinophagaceae</taxon>
        <taxon>Niabella</taxon>
    </lineage>
</organism>
<protein>
    <submittedName>
        <fullName evidence="3">Amidohydrolase family protein</fullName>
    </submittedName>
</protein>
<keyword evidence="4" id="KW-1185">Reference proteome</keyword>
<dbReference type="Proteomes" id="UP001357452">
    <property type="component" value="Unassembled WGS sequence"/>
</dbReference>
<dbReference type="InterPro" id="IPR051781">
    <property type="entry name" value="Metallo-dep_Hydrolase"/>
</dbReference>
<dbReference type="InterPro" id="IPR006680">
    <property type="entry name" value="Amidohydro-rel"/>
</dbReference>
<dbReference type="Pfam" id="PF01979">
    <property type="entry name" value="Amidohydro_1"/>
    <property type="match status" value="2"/>
</dbReference>